<feature type="region of interest" description="Disordered" evidence="1">
    <location>
        <begin position="492"/>
        <end position="541"/>
    </location>
</feature>
<evidence type="ECO:0000313" key="3">
    <source>
        <dbReference type="EMBL" id="KAI7835683.1"/>
    </source>
</evidence>
<dbReference type="Gene3D" id="1.10.357.150">
    <property type="match status" value="1"/>
</dbReference>
<feature type="domain" description="ZW10 C-terminal helical" evidence="2">
    <location>
        <begin position="783"/>
        <end position="842"/>
    </location>
</feature>
<accession>A0AAD5GZN9</accession>
<dbReference type="InterPro" id="IPR055148">
    <property type="entry name" value="ZW10_C_2"/>
</dbReference>
<evidence type="ECO:0000313" key="4">
    <source>
        <dbReference type="Proteomes" id="UP001205105"/>
    </source>
</evidence>
<dbReference type="PANTHER" id="PTHR12205:SF0">
    <property type="entry name" value="CENTROMERE_KINETOCHORE PROTEIN ZW10 HOMOLOG"/>
    <property type="match status" value="1"/>
</dbReference>
<feature type="region of interest" description="Disordered" evidence="1">
    <location>
        <begin position="60"/>
        <end position="89"/>
    </location>
</feature>
<organism evidence="3 4">
    <name type="scientific">Chlorella ohadii</name>
    <dbReference type="NCBI Taxonomy" id="2649997"/>
    <lineage>
        <taxon>Eukaryota</taxon>
        <taxon>Viridiplantae</taxon>
        <taxon>Chlorophyta</taxon>
        <taxon>core chlorophytes</taxon>
        <taxon>Trebouxiophyceae</taxon>
        <taxon>Chlorellales</taxon>
        <taxon>Chlorellaceae</taxon>
        <taxon>Chlorella clade</taxon>
        <taxon>Chlorella</taxon>
    </lineage>
</organism>
<evidence type="ECO:0000259" key="2">
    <source>
        <dbReference type="Pfam" id="PF22766"/>
    </source>
</evidence>
<dbReference type="GO" id="GO:0006888">
    <property type="term" value="P:endoplasmic reticulum to Golgi vesicle-mediated transport"/>
    <property type="evidence" value="ECO:0007669"/>
    <property type="project" value="TreeGrafter"/>
</dbReference>
<dbReference type="GO" id="GO:0005737">
    <property type="term" value="C:cytoplasm"/>
    <property type="evidence" value="ECO:0007669"/>
    <property type="project" value="GOC"/>
</dbReference>
<feature type="compositionally biased region" description="Acidic residues" evidence="1">
    <location>
        <begin position="62"/>
        <end position="71"/>
    </location>
</feature>
<evidence type="ECO:0000256" key="1">
    <source>
        <dbReference type="SAM" id="MobiDB-lite"/>
    </source>
</evidence>
<protein>
    <recommendedName>
        <fullName evidence="2">ZW10 C-terminal helical domain-containing protein</fullName>
    </recommendedName>
</protein>
<dbReference type="PANTHER" id="PTHR12205">
    <property type="entry name" value="CENTROMERE/KINETOCHORE PROTEIN ZW10"/>
    <property type="match status" value="1"/>
</dbReference>
<dbReference type="GO" id="GO:1990423">
    <property type="term" value="C:RZZ complex"/>
    <property type="evidence" value="ECO:0007669"/>
    <property type="project" value="TreeGrafter"/>
</dbReference>
<dbReference type="Pfam" id="PF22766">
    <property type="entry name" value="ZW10_C2"/>
    <property type="match status" value="2"/>
</dbReference>
<dbReference type="Proteomes" id="UP001205105">
    <property type="component" value="Unassembled WGS sequence"/>
</dbReference>
<keyword evidence="4" id="KW-1185">Reference proteome</keyword>
<feature type="compositionally biased region" description="Low complexity" evidence="1">
    <location>
        <begin position="72"/>
        <end position="89"/>
    </location>
</feature>
<dbReference type="GO" id="GO:0007094">
    <property type="term" value="P:mitotic spindle assembly checkpoint signaling"/>
    <property type="evidence" value="ECO:0007669"/>
    <property type="project" value="TreeGrafter"/>
</dbReference>
<comment type="caution">
    <text evidence="3">The sequence shown here is derived from an EMBL/GenBank/DDBJ whole genome shotgun (WGS) entry which is preliminary data.</text>
</comment>
<sequence>MAAVAQPSGLLEQLLGGAADAEGEGLTSGALQEALSKVDVRREEVLLTLYATVAERYAADDAGGEEEEAGTAEDGAARPAAAAPGPSTEELEAATAFSASLAALAAQEEAAGQRSGTISQLAALAAQHAAVLQAMHETAQLAASVRVAAELQQRLADFDAAYAAGSYSEAAWIAVELQKGVAAVPGSEETAAAVAARAEPLQQQLLAGVYSCWGVEPATRLPTLAAAPPAAEQAQQAQQGGGDTSAAAAMLAEIWKALAVFGLLPQALGQLAAHFMEHSIAPILASEHDPSLITDSPAGSVASSNLSRATAAGGGRSGNSVERLLYKALRALTEQASRHCSTVLQCWHVPGGCCTKRIALFWSRQELCCSIALQVLGGSGEYAEQLGALLWPQLAAAYIAAKLKPIAPQSDAEVEGYSRRSSLGAKLEQKAVKLHLLSGEREGPITRHIKHTLNKFLNVRRNRFIAAARDLLLSSAAQEAVTVGVPRRLKAGDAAPRASRSLFGASQQPPGSGASSRSGSRAGTPTGASAAAAASSSSLNGLEDEDPLLASGEYAISKAAQGAVNLMREALAEAVRSGNSALAQAMCGAVVDVAALVVALCNLPYQYAPRLQQLVHRNLNFVNPATRVRRAGQDCLDAMVAHQTTELLGLVDELRHFAGLDADGQAGIRCRRTVQQLLHAFRRLGSVLRGVLAPGVLVEVAAQLVQRVCTRIVEDIMALPDISVDESEQIPQILEPLTSGVHEAVLPTAPGAAARAAAGGGPAEVAAALGGVSLEDLSAALHERTPAVMKLRELCELLDIRMVEIRQRWQEGRLQAIGFSADEVSHLVLALFEDTDLRRDFLRSLEQETLL</sequence>
<dbReference type="EMBL" id="JADXDR010000238">
    <property type="protein sequence ID" value="KAI7835683.1"/>
    <property type="molecule type" value="Genomic_DNA"/>
</dbReference>
<feature type="domain" description="ZW10 C-terminal helical" evidence="2">
    <location>
        <begin position="673"/>
        <end position="736"/>
    </location>
</feature>
<reference evidence="3" key="1">
    <citation type="submission" date="2020-11" db="EMBL/GenBank/DDBJ databases">
        <title>Chlorella ohadii genome sequencing and assembly.</title>
        <authorList>
            <person name="Murik O."/>
            <person name="Treves H."/>
            <person name="Kedem I."/>
            <person name="Shotland Y."/>
            <person name="Kaplan A."/>
        </authorList>
    </citation>
    <scope>NUCLEOTIDE SEQUENCE</scope>
    <source>
        <strain evidence="3">1</strain>
    </source>
</reference>
<dbReference type="AlphaFoldDB" id="A0AAD5GZN9"/>
<gene>
    <name evidence="3" type="ORF">COHA_010422</name>
</gene>
<proteinExistence type="predicted"/>
<name>A0AAD5GZN9_9CHLO</name>
<feature type="compositionally biased region" description="Low complexity" evidence="1">
    <location>
        <begin position="504"/>
        <end position="538"/>
    </location>
</feature>
<dbReference type="InterPro" id="IPR046362">
    <property type="entry name" value="Zw10/DSL1_C_sf"/>
</dbReference>